<evidence type="ECO:0000256" key="2">
    <source>
        <dbReference type="ARBA" id="ARBA00005375"/>
    </source>
</evidence>
<keyword evidence="5" id="KW-0964">Secreted</keyword>
<name>A0A4U7ATW0_9PEZI</name>
<dbReference type="Gene3D" id="3.40.50.1240">
    <property type="entry name" value="Phosphoglycerate mutase-like"/>
    <property type="match status" value="1"/>
</dbReference>
<keyword evidence="8" id="KW-0325">Glycoprotein</keyword>
<evidence type="ECO:0000256" key="5">
    <source>
        <dbReference type="ARBA" id="ARBA00022525"/>
    </source>
</evidence>
<evidence type="ECO:0000256" key="15">
    <source>
        <dbReference type="ARBA" id="ARBA00043788"/>
    </source>
</evidence>
<dbReference type="GO" id="GO:0016158">
    <property type="term" value="F:inositol hexakisphosphate 3-phosphatase activity"/>
    <property type="evidence" value="ECO:0007669"/>
    <property type="project" value="UniProtKB-EC"/>
</dbReference>
<dbReference type="GO" id="GO:0005576">
    <property type="term" value="C:extracellular region"/>
    <property type="evidence" value="ECO:0007669"/>
    <property type="project" value="UniProtKB-SubCell"/>
</dbReference>
<feature type="active site" description="Nucleophile" evidence="18">
    <location>
        <position position="115"/>
    </location>
</feature>
<evidence type="ECO:0000313" key="21">
    <source>
        <dbReference type="EMBL" id="TKX18397.1"/>
    </source>
</evidence>
<dbReference type="Proteomes" id="UP000308133">
    <property type="component" value="Unassembled WGS sequence"/>
</dbReference>
<evidence type="ECO:0000256" key="1">
    <source>
        <dbReference type="ARBA" id="ARBA00004613"/>
    </source>
</evidence>
<evidence type="ECO:0000256" key="20">
    <source>
        <dbReference type="SAM" id="Phobius"/>
    </source>
</evidence>
<feature type="active site" description="Proton donor" evidence="18">
    <location>
        <position position="392"/>
    </location>
</feature>
<organism evidence="21 22">
    <name type="scientific">Elsinoe australis</name>
    <dbReference type="NCBI Taxonomy" id="40998"/>
    <lineage>
        <taxon>Eukaryota</taxon>
        <taxon>Fungi</taxon>
        <taxon>Dikarya</taxon>
        <taxon>Ascomycota</taxon>
        <taxon>Pezizomycotina</taxon>
        <taxon>Dothideomycetes</taxon>
        <taxon>Dothideomycetidae</taxon>
        <taxon>Myriangiales</taxon>
        <taxon>Elsinoaceae</taxon>
        <taxon>Elsinoe</taxon>
    </lineage>
</organism>
<dbReference type="AlphaFoldDB" id="A0A4U7ATW0"/>
<keyword evidence="20" id="KW-1133">Transmembrane helix</keyword>
<dbReference type="InterPro" id="IPR029033">
    <property type="entry name" value="His_PPase_superfam"/>
</dbReference>
<dbReference type="Pfam" id="PF00328">
    <property type="entry name" value="His_Phos_2"/>
    <property type="match status" value="1"/>
</dbReference>
<dbReference type="SUPFAM" id="SSF53254">
    <property type="entry name" value="Phosphoglycerate mutase-like"/>
    <property type="match status" value="1"/>
</dbReference>
<proteinExistence type="inferred from homology"/>
<evidence type="ECO:0000313" key="22">
    <source>
        <dbReference type="Proteomes" id="UP000308133"/>
    </source>
</evidence>
<keyword evidence="6" id="KW-0378">Hydrolase</keyword>
<dbReference type="PIRSF" id="PIRSF000894">
    <property type="entry name" value="Acid_phosphatase"/>
    <property type="match status" value="1"/>
</dbReference>
<dbReference type="PROSITE" id="PS00778">
    <property type="entry name" value="HIS_ACID_PHOSPHAT_2"/>
    <property type="match status" value="1"/>
</dbReference>
<feature type="disulfide bond" evidence="19">
    <location>
        <begin position="104"/>
        <end position="442"/>
    </location>
</feature>
<gene>
    <name evidence="21" type="ORF">C1H76_9186</name>
</gene>
<dbReference type="CDD" id="cd07061">
    <property type="entry name" value="HP_HAP_like"/>
    <property type="match status" value="1"/>
</dbReference>
<dbReference type="PANTHER" id="PTHR20963:SF24">
    <property type="entry name" value="3-PHYTASE B"/>
    <property type="match status" value="1"/>
</dbReference>
<keyword evidence="7 19" id="KW-1015">Disulfide bond</keyword>
<keyword evidence="20" id="KW-0812">Transmembrane</keyword>
<evidence type="ECO:0000256" key="13">
    <source>
        <dbReference type="ARBA" id="ARBA00043721"/>
    </source>
</evidence>
<evidence type="ECO:0000256" key="6">
    <source>
        <dbReference type="ARBA" id="ARBA00022801"/>
    </source>
</evidence>
<evidence type="ECO:0000256" key="11">
    <source>
        <dbReference type="ARBA" id="ARBA00043670"/>
    </source>
</evidence>
<comment type="catalytic activity">
    <reaction evidence="12">
        <text>1D-myo-inositol 1,2-bisphosphate + H2O = 1D-myo-inositol 2-phosphate + phosphate</text>
        <dbReference type="Rhea" id="RHEA:77135"/>
        <dbReference type="ChEBI" id="CHEBI:15377"/>
        <dbReference type="ChEBI" id="CHEBI:43474"/>
        <dbReference type="ChEBI" id="CHEBI:84142"/>
        <dbReference type="ChEBI" id="CHEBI:195539"/>
    </reaction>
    <physiologicalReaction direction="left-to-right" evidence="12">
        <dbReference type="Rhea" id="RHEA:77136"/>
    </physiologicalReaction>
</comment>
<feature type="disulfide bond" evidence="19">
    <location>
        <begin position="472"/>
        <end position="480"/>
    </location>
</feature>
<dbReference type="EMBL" id="PTQR01000128">
    <property type="protein sequence ID" value="TKX18397.1"/>
    <property type="molecule type" value="Genomic_DNA"/>
</dbReference>
<feature type="transmembrane region" description="Helical" evidence="20">
    <location>
        <begin position="38"/>
        <end position="60"/>
    </location>
</feature>
<reference evidence="21 22" key="1">
    <citation type="submission" date="2018-02" db="EMBL/GenBank/DDBJ databases">
        <title>Draft genome sequences of Elsinoe sp., causing black scab on jojoba.</title>
        <authorList>
            <person name="Stodart B."/>
            <person name="Jeffress S."/>
            <person name="Ash G."/>
            <person name="Arun Chinnappa K."/>
        </authorList>
    </citation>
    <scope>NUCLEOTIDE SEQUENCE [LARGE SCALE GENOMIC DNA]</scope>
    <source>
        <strain evidence="21 22">Hillstone_2</strain>
    </source>
</reference>
<keyword evidence="20" id="KW-0472">Membrane</keyword>
<comment type="subunit">
    <text evidence="3">Monomer.</text>
</comment>
<evidence type="ECO:0000256" key="14">
    <source>
        <dbReference type="ARBA" id="ARBA00043748"/>
    </source>
</evidence>
<dbReference type="EC" id="3.1.3.8" evidence="4"/>
<evidence type="ECO:0000256" key="12">
    <source>
        <dbReference type="ARBA" id="ARBA00043675"/>
    </source>
</evidence>
<dbReference type="InterPro" id="IPR033379">
    <property type="entry name" value="Acid_Pase_AS"/>
</dbReference>
<feature type="disulfide bond" evidence="19">
    <location>
        <begin position="66"/>
        <end position="75"/>
    </location>
</feature>
<comment type="caution">
    <text evidence="21">The sequence shown here is derived from an EMBL/GenBank/DDBJ whole genome shotgun (WGS) entry which is preliminary data.</text>
</comment>
<dbReference type="PANTHER" id="PTHR20963">
    <property type="entry name" value="MULTIPLE INOSITOL POLYPHOSPHATE PHOSPHATASE-RELATED"/>
    <property type="match status" value="1"/>
</dbReference>
<comment type="subcellular location">
    <subcellularLocation>
        <location evidence="1">Secreted</location>
    </subcellularLocation>
</comment>
<evidence type="ECO:0000256" key="4">
    <source>
        <dbReference type="ARBA" id="ARBA00012632"/>
    </source>
</evidence>
<dbReference type="GO" id="GO:0003993">
    <property type="term" value="F:acid phosphatase activity"/>
    <property type="evidence" value="ECO:0007669"/>
    <property type="project" value="TreeGrafter"/>
</dbReference>
<evidence type="ECO:0000256" key="18">
    <source>
        <dbReference type="PIRSR" id="PIRSR000894-1"/>
    </source>
</evidence>
<evidence type="ECO:0000256" key="8">
    <source>
        <dbReference type="ARBA" id="ARBA00023180"/>
    </source>
</evidence>
<comment type="catalytic activity">
    <reaction evidence="13">
        <text>1D-myo-inositol 1,2,6-trisphosphate + H2O = 1D-myo-inositol 1,2-bisphosphate + phosphate</text>
        <dbReference type="Rhea" id="RHEA:77131"/>
        <dbReference type="ChEBI" id="CHEBI:15377"/>
        <dbReference type="ChEBI" id="CHEBI:43474"/>
        <dbReference type="ChEBI" id="CHEBI:195537"/>
        <dbReference type="ChEBI" id="CHEBI:195539"/>
    </reaction>
    <physiologicalReaction direction="left-to-right" evidence="13">
        <dbReference type="Rhea" id="RHEA:77132"/>
    </physiologicalReaction>
</comment>
<dbReference type="InterPro" id="IPR000560">
    <property type="entry name" value="His_Pase_clade-2"/>
</dbReference>
<dbReference type="InterPro" id="IPR016274">
    <property type="entry name" value="Histidine_acid_Pase_euk"/>
</dbReference>
<evidence type="ECO:0000256" key="10">
    <source>
        <dbReference type="ARBA" id="ARBA00042300"/>
    </source>
</evidence>
<evidence type="ECO:0000256" key="3">
    <source>
        <dbReference type="ARBA" id="ARBA00011245"/>
    </source>
</evidence>
<comment type="catalytic activity">
    <reaction evidence="11">
        <text>1D-myo-inositol 1,2,5,6-tetrakisphosphate + H2O = 1D-myo-inositol 1,2,6-trisphosphate + phosphate</text>
        <dbReference type="Rhea" id="RHEA:77119"/>
        <dbReference type="ChEBI" id="CHEBI:15377"/>
        <dbReference type="ChEBI" id="CHEBI:43474"/>
        <dbReference type="ChEBI" id="CHEBI:195535"/>
        <dbReference type="ChEBI" id="CHEBI:195537"/>
    </reaction>
    <physiologicalReaction direction="left-to-right" evidence="11">
        <dbReference type="Rhea" id="RHEA:77120"/>
    </physiologicalReaction>
</comment>
<comment type="catalytic activity">
    <reaction evidence="15">
        <text>1D-myo-inositol hexakisphosphate + H2O = 1D-myo-inositol 1,2,4,5,6-pentakisphosphate + phosphate</text>
        <dbReference type="Rhea" id="RHEA:16989"/>
        <dbReference type="ChEBI" id="CHEBI:15377"/>
        <dbReference type="ChEBI" id="CHEBI:43474"/>
        <dbReference type="ChEBI" id="CHEBI:57798"/>
        <dbReference type="ChEBI" id="CHEBI:58130"/>
        <dbReference type="EC" id="3.1.3.8"/>
    </reaction>
    <physiologicalReaction direction="left-to-right" evidence="15">
        <dbReference type="Rhea" id="RHEA:16990"/>
    </physiologicalReaction>
</comment>
<protein>
    <recommendedName>
        <fullName evidence="16">Phytase A</fullName>
        <ecNumber evidence="4">3.1.3.8</ecNumber>
    </recommendedName>
    <alternativeName>
        <fullName evidence="17">Histidine acid phosphatase phyA</fullName>
    </alternativeName>
    <alternativeName>
        <fullName evidence="10">Myo-inositol hexakisphosphate phosphohydrolase A</fullName>
    </alternativeName>
    <alternativeName>
        <fullName evidence="9">Myo-inositol-hexaphosphate 3-phosphohydrolase A</fullName>
    </alternativeName>
</protein>
<evidence type="ECO:0000256" key="16">
    <source>
        <dbReference type="ARBA" id="ARBA00044106"/>
    </source>
</evidence>
<feature type="disulfide bond" evidence="19">
    <location>
        <begin position="245"/>
        <end position="501"/>
    </location>
</feature>
<evidence type="ECO:0000256" key="9">
    <source>
        <dbReference type="ARBA" id="ARBA00041857"/>
    </source>
</evidence>
<evidence type="ECO:0000256" key="7">
    <source>
        <dbReference type="ARBA" id="ARBA00023157"/>
    </source>
</evidence>
<evidence type="ECO:0000256" key="17">
    <source>
        <dbReference type="ARBA" id="ARBA00044262"/>
    </source>
</evidence>
<accession>A0A4U7ATW0</accession>
<comment type="similarity">
    <text evidence="2">Belongs to the histidine acid phosphatase family.</text>
</comment>
<comment type="catalytic activity">
    <reaction evidence="14">
        <text>1D-myo-inositol 1,2,4,5,6-pentakisphosphate + H2O = 1D-myo-inositol 1,2,5,6-tetrakisphosphate + phosphate</text>
        <dbReference type="Rhea" id="RHEA:77115"/>
        <dbReference type="ChEBI" id="CHEBI:15377"/>
        <dbReference type="ChEBI" id="CHEBI:43474"/>
        <dbReference type="ChEBI" id="CHEBI:57798"/>
        <dbReference type="ChEBI" id="CHEBI:195535"/>
    </reaction>
    <physiologicalReaction direction="left-to-right" evidence="14">
        <dbReference type="Rhea" id="RHEA:77116"/>
    </physiologicalReaction>
</comment>
<evidence type="ECO:0000256" key="19">
    <source>
        <dbReference type="PIRSR" id="PIRSR000894-2"/>
    </source>
</evidence>
<feature type="disulfide bond" evidence="19">
    <location>
        <begin position="296"/>
        <end position="312"/>
    </location>
</feature>
<sequence length="510" mass="55653">MKWSTDWLRGDGVKYAPLPGGQMGESSKTQLEIRKRKLIGIAMAVLLLAVAALGFGRGYAAPTASCDSVDKGYQCQPEISHNWGQYSPWFSVPSNISTALPKGCEYSMVQILSRHGARDPTASKTKTYNATINRIQASVDVFTGKYAFLNDFVYTLGADQLTLFGEQQMVNSGIQFYNRYSSLTRKSTPFIRSSCEARVVESAQNWTQGYHSAKSHATHDSSYPYPILSISEDAGQNNTLNHDLCTSFEDGPDSNIASAAQAHWANIFVPPIQSRISRDLALNLTQTDIITLLDLCPFTTVASPTGAISPFCALFSVQEFAQYAHYESLNKYYGYGAGNPLGPTQGVGFTNELIARLTGRKVQDHTSSNTTLDGDEKTFPLGKEVYADFSHDNDMTAIMFAMGLWDGLSVLSTDRIDEGGLGYSAATTVPFGARVWVEKMVCKAEKGDKQKKKDEELVRVLVNGRVVPLKGCGADTLGRCEVGKYVDSLTFARSGGKWGECFVNGTTAAR</sequence>